<dbReference type="InterPro" id="IPR036291">
    <property type="entry name" value="NAD(P)-bd_dom_sf"/>
</dbReference>
<dbReference type="Gene3D" id="3.40.50.720">
    <property type="entry name" value="NAD(P)-binding Rossmann-like Domain"/>
    <property type="match status" value="1"/>
</dbReference>
<dbReference type="Pfam" id="PF13561">
    <property type="entry name" value="adh_short_C2"/>
    <property type="match status" value="1"/>
</dbReference>
<evidence type="ECO:0000259" key="3">
    <source>
        <dbReference type="SMART" id="SM00822"/>
    </source>
</evidence>
<evidence type="ECO:0000256" key="2">
    <source>
        <dbReference type="ARBA" id="ARBA00023002"/>
    </source>
</evidence>
<dbReference type="PANTHER" id="PTHR43639">
    <property type="entry name" value="OXIDOREDUCTASE, SHORT-CHAIN DEHYDROGENASE/REDUCTASE FAMILY (AFU_ORTHOLOGUE AFUA_5G02870)"/>
    <property type="match status" value="1"/>
</dbReference>
<dbReference type="RefSeq" id="WP_184900313.1">
    <property type="nucleotide sequence ID" value="NZ_JACHMX010000001.1"/>
</dbReference>
<comment type="similarity">
    <text evidence="1">Belongs to the short-chain dehydrogenases/reductases (SDR) family.</text>
</comment>
<sequence>MLDLTGTTTLVTGASGGIGQGIALRFAEAGGAVAVHYHRDEASALAVVERIRAAGGTATAFAADLTDDDACRRLVAAAAAWTGRLDTLVNNAGVQPVEPLPGMSAESWQAVLDANLTSAFSCTQAAAEVMDGGSVIHIASIEADRPAPGHAHYSSAKAALVMHARAAALEYGPRGIRVNSVSPGLIDRSGLDDAWPEGVRRWEQAAPLGRLGTPGDVANACLFLASPLAGWITGHNLTVDGGVSAHPTW</sequence>
<dbReference type="PANTHER" id="PTHR43639:SF1">
    <property type="entry name" value="SHORT-CHAIN DEHYDROGENASE_REDUCTASE FAMILY PROTEIN"/>
    <property type="match status" value="1"/>
</dbReference>
<dbReference type="FunFam" id="3.40.50.720:FF:000084">
    <property type="entry name" value="Short-chain dehydrogenase reductase"/>
    <property type="match status" value="1"/>
</dbReference>
<accession>A0A841B3A9</accession>
<reference evidence="4 5" key="1">
    <citation type="submission" date="2020-08" db="EMBL/GenBank/DDBJ databases">
        <title>Sequencing the genomes of 1000 actinobacteria strains.</title>
        <authorList>
            <person name="Klenk H.-P."/>
        </authorList>
    </citation>
    <scope>NUCLEOTIDE SEQUENCE [LARGE SCALE GENOMIC DNA]</scope>
    <source>
        <strain evidence="4 5">DSM 45272</strain>
    </source>
</reference>
<dbReference type="GO" id="GO:0004316">
    <property type="term" value="F:3-oxoacyl-[acyl-carrier-protein] reductase (NADPH) activity"/>
    <property type="evidence" value="ECO:0007669"/>
    <property type="project" value="UniProtKB-EC"/>
</dbReference>
<name>A0A841B3A9_9PSEU</name>
<dbReference type="InterPro" id="IPR002347">
    <property type="entry name" value="SDR_fam"/>
</dbReference>
<dbReference type="PRINTS" id="PR00081">
    <property type="entry name" value="GDHRDH"/>
</dbReference>
<dbReference type="SUPFAM" id="SSF51735">
    <property type="entry name" value="NAD(P)-binding Rossmann-fold domains"/>
    <property type="match status" value="1"/>
</dbReference>
<proteinExistence type="inferred from homology"/>
<keyword evidence="5" id="KW-1185">Reference proteome</keyword>
<evidence type="ECO:0000313" key="5">
    <source>
        <dbReference type="Proteomes" id="UP000580861"/>
    </source>
</evidence>
<gene>
    <name evidence="4" type="ORF">HDA45_005626</name>
</gene>
<dbReference type="EMBL" id="JACHMX010000001">
    <property type="protein sequence ID" value="MBB5855539.1"/>
    <property type="molecule type" value="Genomic_DNA"/>
</dbReference>
<dbReference type="PRINTS" id="PR00080">
    <property type="entry name" value="SDRFAMILY"/>
</dbReference>
<dbReference type="SMART" id="SM00822">
    <property type="entry name" value="PKS_KR"/>
    <property type="match status" value="1"/>
</dbReference>
<keyword evidence="2 4" id="KW-0560">Oxidoreductase</keyword>
<dbReference type="EC" id="1.1.1.100" evidence="4"/>
<evidence type="ECO:0000313" key="4">
    <source>
        <dbReference type="EMBL" id="MBB5855539.1"/>
    </source>
</evidence>
<comment type="caution">
    <text evidence="4">The sequence shown here is derived from an EMBL/GenBank/DDBJ whole genome shotgun (WGS) entry which is preliminary data.</text>
</comment>
<protein>
    <submittedName>
        <fullName evidence="4">3-oxoacyl-[acyl-carrier protein] reductase</fullName>
        <ecNumber evidence="4">1.1.1.100</ecNumber>
    </submittedName>
</protein>
<dbReference type="AlphaFoldDB" id="A0A841B3A9"/>
<dbReference type="NCBIfam" id="NF005559">
    <property type="entry name" value="PRK07231.1"/>
    <property type="match status" value="1"/>
</dbReference>
<feature type="domain" description="Ketoreductase" evidence="3">
    <location>
        <begin position="7"/>
        <end position="184"/>
    </location>
</feature>
<organism evidence="4 5">
    <name type="scientific">Amycolatopsis umgeniensis</name>
    <dbReference type="NCBI Taxonomy" id="336628"/>
    <lineage>
        <taxon>Bacteria</taxon>
        <taxon>Bacillati</taxon>
        <taxon>Actinomycetota</taxon>
        <taxon>Actinomycetes</taxon>
        <taxon>Pseudonocardiales</taxon>
        <taxon>Pseudonocardiaceae</taxon>
        <taxon>Amycolatopsis</taxon>
    </lineage>
</organism>
<evidence type="ECO:0000256" key="1">
    <source>
        <dbReference type="ARBA" id="ARBA00006484"/>
    </source>
</evidence>
<dbReference type="InterPro" id="IPR057326">
    <property type="entry name" value="KR_dom"/>
</dbReference>
<dbReference type="Proteomes" id="UP000580861">
    <property type="component" value="Unassembled WGS sequence"/>
</dbReference>